<dbReference type="SUPFAM" id="SSF51569">
    <property type="entry name" value="Aldolase"/>
    <property type="match status" value="1"/>
</dbReference>
<dbReference type="Pfam" id="PF00701">
    <property type="entry name" value="DHDPS"/>
    <property type="match status" value="1"/>
</dbReference>
<dbReference type="HOGENOM" id="CLU_049343_5_1_0"/>
<evidence type="ECO:0000313" key="7">
    <source>
        <dbReference type="Proteomes" id="UP000030661"/>
    </source>
</evidence>
<dbReference type="Proteomes" id="UP000030661">
    <property type="component" value="Unassembled WGS sequence"/>
</dbReference>
<evidence type="ECO:0000313" key="6">
    <source>
        <dbReference type="EMBL" id="GAK55877.1"/>
    </source>
</evidence>
<evidence type="ECO:0000256" key="2">
    <source>
        <dbReference type="ARBA" id="ARBA00023239"/>
    </source>
</evidence>
<accession>A0A081BU72</accession>
<evidence type="ECO:0000256" key="5">
    <source>
        <dbReference type="PIRSR" id="PIRSR001365-2"/>
    </source>
</evidence>
<dbReference type="STRING" id="1499967.U27_02838"/>
<sequence length="294" mass="33061">MFKLRGVVPPMITPFDQQGNLDFDNLEKLLLFLKEHVDGVYICGSYGSGPMMNVEEREQVAEMAVKVLDGKIRVVAHTGTTNTRDTVELTRHAEAIGCDAAAAVGPYYFHHKADAILEFYDAMCKAVSPDFPIYVYHNPQFSGYAISLDTMKALKNLGVHGVKDATFDILTFATYMRELADEQFDIALGTEAMWLSARALGCEAYIPGLGNAFPEICRKMWQEGMQNDFEQCRRTQFKVNQMRDIMYLARSTQLAVYAMLEIRGIITAYPRSPFVPATEDEKAQIKHALQQIGM</sequence>
<evidence type="ECO:0008006" key="8">
    <source>
        <dbReference type="Google" id="ProtNLM"/>
    </source>
</evidence>
<evidence type="ECO:0000256" key="1">
    <source>
        <dbReference type="ARBA" id="ARBA00007592"/>
    </source>
</evidence>
<feature type="active site" description="Proton donor/acceptor" evidence="4">
    <location>
        <position position="136"/>
    </location>
</feature>
<proteinExistence type="inferred from homology"/>
<organism evidence="6">
    <name type="scientific">Vecturithrix granuli</name>
    <dbReference type="NCBI Taxonomy" id="1499967"/>
    <lineage>
        <taxon>Bacteria</taxon>
        <taxon>Candidatus Moduliflexota</taxon>
        <taxon>Candidatus Vecturitrichia</taxon>
        <taxon>Candidatus Vecturitrichales</taxon>
        <taxon>Candidatus Vecturitrichaceae</taxon>
        <taxon>Candidatus Vecturithrix</taxon>
    </lineage>
</organism>
<dbReference type="SMART" id="SM01130">
    <property type="entry name" value="DHDPS"/>
    <property type="match status" value="1"/>
</dbReference>
<dbReference type="CDD" id="cd00408">
    <property type="entry name" value="DHDPS-like"/>
    <property type="match status" value="1"/>
</dbReference>
<dbReference type="EMBL" id="DF820464">
    <property type="protein sequence ID" value="GAK55877.1"/>
    <property type="molecule type" value="Genomic_DNA"/>
</dbReference>
<reference evidence="6" key="1">
    <citation type="journal article" date="2015" name="PeerJ">
        <title>First genomic representation of candidate bacterial phylum KSB3 points to enhanced environmental sensing as a trigger of wastewater bulking.</title>
        <authorList>
            <person name="Sekiguchi Y."/>
            <person name="Ohashi A."/>
            <person name="Parks D.H."/>
            <person name="Yamauchi T."/>
            <person name="Tyson G.W."/>
            <person name="Hugenholtz P."/>
        </authorList>
    </citation>
    <scope>NUCLEOTIDE SEQUENCE [LARGE SCALE GENOMIC DNA]</scope>
</reference>
<evidence type="ECO:0000256" key="4">
    <source>
        <dbReference type="PIRSR" id="PIRSR001365-1"/>
    </source>
</evidence>
<dbReference type="InterPro" id="IPR013785">
    <property type="entry name" value="Aldolase_TIM"/>
</dbReference>
<name>A0A081BU72_VECG1</name>
<dbReference type="GO" id="GO:0008840">
    <property type="term" value="F:4-hydroxy-tetrahydrodipicolinate synthase activity"/>
    <property type="evidence" value="ECO:0007669"/>
    <property type="project" value="TreeGrafter"/>
</dbReference>
<dbReference type="eggNOG" id="COG0329">
    <property type="taxonomic scope" value="Bacteria"/>
</dbReference>
<keyword evidence="7" id="KW-1185">Reference proteome</keyword>
<dbReference type="Gene3D" id="3.20.20.70">
    <property type="entry name" value="Aldolase class I"/>
    <property type="match status" value="1"/>
</dbReference>
<protein>
    <recommendedName>
        <fullName evidence="8">Dihydrodipicolinate synthetase</fullName>
    </recommendedName>
</protein>
<comment type="similarity">
    <text evidence="1 3">Belongs to the DapA family.</text>
</comment>
<evidence type="ECO:0000256" key="3">
    <source>
        <dbReference type="PIRNR" id="PIRNR001365"/>
    </source>
</evidence>
<dbReference type="PIRSF" id="PIRSF001365">
    <property type="entry name" value="DHDPS"/>
    <property type="match status" value="1"/>
</dbReference>
<dbReference type="AlphaFoldDB" id="A0A081BU72"/>
<feature type="binding site" evidence="5">
    <location>
        <position position="206"/>
    </location>
    <ligand>
        <name>pyruvate</name>
        <dbReference type="ChEBI" id="CHEBI:15361"/>
    </ligand>
</feature>
<gene>
    <name evidence="6" type="ORF">U27_02838</name>
</gene>
<feature type="active site" description="Schiff-base intermediate with substrate" evidence="4">
    <location>
        <position position="163"/>
    </location>
</feature>
<dbReference type="PANTHER" id="PTHR12128:SF66">
    <property type="entry name" value="4-HYDROXY-2-OXOGLUTARATE ALDOLASE, MITOCHONDRIAL"/>
    <property type="match status" value="1"/>
</dbReference>
<dbReference type="PANTHER" id="PTHR12128">
    <property type="entry name" value="DIHYDRODIPICOLINATE SYNTHASE"/>
    <property type="match status" value="1"/>
</dbReference>
<dbReference type="InterPro" id="IPR002220">
    <property type="entry name" value="DapA-like"/>
</dbReference>
<keyword evidence="2 3" id="KW-0456">Lyase</keyword>
<dbReference type="PRINTS" id="PR00146">
    <property type="entry name" value="DHPICSNTHASE"/>
</dbReference>